<reference evidence="4" key="1">
    <citation type="journal article" date="2022" name="Int. J. Mol. Sci.">
        <title>Draft Genome of Tanacetum Coccineum: Genomic Comparison of Closely Related Tanacetum-Family Plants.</title>
        <authorList>
            <person name="Yamashiro T."/>
            <person name="Shiraishi A."/>
            <person name="Nakayama K."/>
            <person name="Satake H."/>
        </authorList>
    </citation>
    <scope>NUCLEOTIDE SEQUENCE</scope>
</reference>
<dbReference type="SMART" id="SM00343">
    <property type="entry name" value="ZnF_C2HC"/>
    <property type="match status" value="1"/>
</dbReference>
<dbReference type="PANTHER" id="PTHR47592">
    <property type="entry name" value="PBF68 PROTEIN"/>
    <property type="match status" value="1"/>
</dbReference>
<gene>
    <name evidence="4" type="ORF">Tco_1123986</name>
</gene>
<dbReference type="InterPro" id="IPR025724">
    <property type="entry name" value="GAG-pre-integrase_dom"/>
</dbReference>
<dbReference type="InterPro" id="IPR036875">
    <property type="entry name" value="Znf_CCHC_sf"/>
</dbReference>
<protein>
    <submittedName>
        <fullName evidence="4">Zinc finger, CCHC-type containing protein</fullName>
    </submittedName>
</protein>
<accession>A0ABQ5J4V0</accession>
<keyword evidence="5" id="KW-1185">Reference proteome</keyword>
<dbReference type="Pfam" id="PF22936">
    <property type="entry name" value="Pol_BBD"/>
    <property type="match status" value="1"/>
</dbReference>
<evidence type="ECO:0000256" key="1">
    <source>
        <dbReference type="PROSITE-ProRule" id="PRU00047"/>
    </source>
</evidence>
<feature type="compositionally biased region" description="Basic residues" evidence="2">
    <location>
        <begin position="10"/>
        <end position="20"/>
    </location>
</feature>
<dbReference type="Proteomes" id="UP001151760">
    <property type="component" value="Unassembled WGS sequence"/>
</dbReference>
<evidence type="ECO:0000256" key="2">
    <source>
        <dbReference type="SAM" id="MobiDB-lite"/>
    </source>
</evidence>
<sequence>VNMTEEGKNKNNKQNKGKKRGFNENNDSSGSNKKQKLECWKCGKTGHFKKDCRSGNKKNANAGGSGKGWWIDSGATTHVCKDRSWFKSYELVEDGFVLYMGDDHFAYVHGKGSVVREFSSGKSITLFNMLYAPKLCKNLISGPVLNKCGYKHVYESDKYTLLKSGVFVGFSYYNNGMFMLNLNKVPDDSGSVYMSSSTVVNSSLWHARLGHVHYKRMLEMSKDDLIPAIDENPEKCLSDGFWREGIVNGLLFYLIGAVALDSENPKRKLWVKKGVLIASSVGYAGAFQKSI</sequence>
<dbReference type="InterPro" id="IPR001878">
    <property type="entry name" value="Znf_CCHC"/>
</dbReference>
<feature type="non-terminal residue" evidence="4">
    <location>
        <position position="1"/>
    </location>
</feature>
<dbReference type="PANTHER" id="PTHR47592:SF27">
    <property type="entry name" value="OS08G0421700 PROTEIN"/>
    <property type="match status" value="1"/>
</dbReference>
<feature type="region of interest" description="Disordered" evidence="2">
    <location>
        <begin position="1"/>
        <end position="34"/>
    </location>
</feature>
<evidence type="ECO:0000313" key="5">
    <source>
        <dbReference type="Proteomes" id="UP001151760"/>
    </source>
</evidence>
<dbReference type="InterPro" id="IPR054722">
    <property type="entry name" value="PolX-like_BBD"/>
</dbReference>
<keyword evidence="1" id="KW-0862">Zinc</keyword>
<organism evidence="4 5">
    <name type="scientific">Tanacetum coccineum</name>
    <dbReference type="NCBI Taxonomy" id="301880"/>
    <lineage>
        <taxon>Eukaryota</taxon>
        <taxon>Viridiplantae</taxon>
        <taxon>Streptophyta</taxon>
        <taxon>Embryophyta</taxon>
        <taxon>Tracheophyta</taxon>
        <taxon>Spermatophyta</taxon>
        <taxon>Magnoliopsida</taxon>
        <taxon>eudicotyledons</taxon>
        <taxon>Gunneridae</taxon>
        <taxon>Pentapetalae</taxon>
        <taxon>asterids</taxon>
        <taxon>campanulids</taxon>
        <taxon>Asterales</taxon>
        <taxon>Asteraceae</taxon>
        <taxon>Asteroideae</taxon>
        <taxon>Anthemideae</taxon>
        <taxon>Anthemidinae</taxon>
        <taxon>Tanacetum</taxon>
    </lineage>
</organism>
<dbReference type="PROSITE" id="PS50158">
    <property type="entry name" value="ZF_CCHC"/>
    <property type="match status" value="1"/>
</dbReference>
<reference evidence="4" key="2">
    <citation type="submission" date="2022-01" db="EMBL/GenBank/DDBJ databases">
        <authorList>
            <person name="Yamashiro T."/>
            <person name="Shiraishi A."/>
            <person name="Satake H."/>
            <person name="Nakayama K."/>
        </authorList>
    </citation>
    <scope>NUCLEOTIDE SEQUENCE</scope>
</reference>
<keyword evidence="1" id="KW-0479">Metal-binding</keyword>
<feature type="domain" description="CCHC-type" evidence="3">
    <location>
        <begin position="39"/>
        <end position="54"/>
    </location>
</feature>
<dbReference type="Pfam" id="PF13976">
    <property type="entry name" value="gag_pre-integrs"/>
    <property type="match status" value="1"/>
</dbReference>
<dbReference type="SUPFAM" id="SSF57756">
    <property type="entry name" value="Retrovirus zinc finger-like domains"/>
    <property type="match status" value="1"/>
</dbReference>
<proteinExistence type="predicted"/>
<name>A0ABQ5J4V0_9ASTR</name>
<dbReference type="Pfam" id="PF00098">
    <property type="entry name" value="zf-CCHC"/>
    <property type="match status" value="1"/>
</dbReference>
<dbReference type="EMBL" id="BQNB010021551">
    <property type="protein sequence ID" value="GJU07556.1"/>
    <property type="molecule type" value="Genomic_DNA"/>
</dbReference>
<comment type="caution">
    <text evidence="4">The sequence shown here is derived from an EMBL/GenBank/DDBJ whole genome shotgun (WGS) entry which is preliminary data.</text>
</comment>
<keyword evidence="1" id="KW-0863">Zinc-finger</keyword>
<evidence type="ECO:0000259" key="3">
    <source>
        <dbReference type="PROSITE" id="PS50158"/>
    </source>
</evidence>
<evidence type="ECO:0000313" key="4">
    <source>
        <dbReference type="EMBL" id="GJU07556.1"/>
    </source>
</evidence>
<dbReference type="Gene3D" id="4.10.60.10">
    <property type="entry name" value="Zinc finger, CCHC-type"/>
    <property type="match status" value="1"/>
</dbReference>